<dbReference type="InterPro" id="IPR035938">
    <property type="entry name" value="Hemerythrin-like_sf"/>
</dbReference>
<name>A0AAW9RMN1_9GAMM</name>
<dbReference type="InterPro" id="IPR012827">
    <property type="entry name" value="Hemerythrin_metal-bd"/>
</dbReference>
<dbReference type="EMBL" id="JAZHOG010000013">
    <property type="protein sequence ID" value="MEJ8569358.1"/>
    <property type="molecule type" value="Genomic_DNA"/>
</dbReference>
<dbReference type="Pfam" id="PF01814">
    <property type="entry name" value="Hemerythrin"/>
    <property type="match status" value="1"/>
</dbReference>
<evidence type="ECO:0000259" key="4">
    <source>
        <dbReference type="Pfam" id="PF01814"/>
    </source>
</evidence>
<dbReference type="PANTHER" id="PTHR37164:SF1">
    <property type="entry name" value="BACTERIOHEMERYTHRIN"/>
    <property type="match status" value="1"/>
</dbReference>
<proteinExistence type="inferred from homology"/>
<dbReference type="RefSeq" id="WP_354696681.1">
    <property type="nucleotide sequence ID" value="NZ_JAZHOG010000013.1"/>
</dbReference>
<protein>
    <submittedName>
        <fullName evidence="5">Bacteriohemerythrin</fullName>
    </submittedName>
</protein>
<dbReference type="NCBIfam" id="TIGR02481">
    <property type="entry name" value="hemeryth_dom"/>
    <property type="match status" value="1"/>
</dbReference>
<dbReference type="Proteomes" id="UP001359886">
    <property type="component" value="Unassembled WGS sequence"/>
</dbReference>
<reference evidence="5 6" key="1">
    <citation type="submission" date="2024-02" db="EMBL/GenBank/DDBJ databases">
        <title>A novel Wenzhouxiangellaceae bacterium, isolated from coastal sediments.</title>
        <authorList>
            <person name="Du Z.-J."/>
            <person name="Ye Y.-Q."/>
            <person name="Zhang X.-Y."/>
        </authorList>
    </citation>
    <scope>NUCLEOTIDE SEQUENCE [LARGE SCALE GENOMIC DNA]</scope>
    <source>
        <strain evidence="5 6">CH-27</strain>
    </source>
</reference>
<evidence type="ECO:0000313" key="6">
    <source>
        <dbReference type="Proteomes" id="UP001359886"/>
    </source>
</evidence>
<dbReference type="SUPFAM" id="SSF47188">
    <property type="entry name" value="Hemerythrin-like"/>
    <property type="match status" value="1"/>
</dbReference>
<keyword evidence="2" id="KW-0479">Metal-binding</keyword>
<dbReference type="InterPro" id="IPR012312">
    <property type="entry name" value="Hemerythrin-like"/>
</dbReference>
<dbReference type="NCBIfam" id="NF033749">
    <property type="entry name" value="bact_hemeryth"/>
    <property type="match status" value="1"/>
</dbReference>
<dbReference type="PANTHER" id="PTHR37164">
    <property type="entry name" value="BACTERIOHEMERYTHRIN"/>
    <property type="match status" value="1"/>
</dbReference>
<comment type="caution">
    <text evidence="5">The sequence shown here is derived from an EMBL/GenBank/DDBJ whole genome shotgun (WGS) entry which is preliminary data.</text>
</comment>
<evidence type="ECO:0000313" key="5">
    <source>
        <dbReference type="EMBL" id="MEJ8569358.1"/>
    </source>
</evidence>
<dbReference type="InterPro" id="IPR050669">
    <property type="entry name" value="Hemerythrin"/>
</dbReference>
<evidence type="ECO:0000256" key="2">
    <source>
        <dbReference type="ARBA" id="ARBA00022723"/>
    </source>
</evidence>
<feature type="domain" description="Hemerythrin-like" evidence="4">
    <location>
        <begin position="13"/>
        <end position="125"/>
    </location>
</feature>
<dbReference type="Gene3D" id="1.20.120.50">
    <property type="entry name" value="Hemerythrin-like"/>
    <property type="match status" value="1"/>
</dbReference>
<dbReference type="CDD" id="cd12107">
    <property type="entry name" value="Hemerythrin"/>
    <property type="match status" value="1"/>
</dbReference>
<evidence type="ECO:0000256" key="3">
    <source>
        <dbReference type="ARBA" id="ARBA00023004"/>
    </source>
</evidence>
<sequence>MALIDWKPEYEVGVPAVDAEHRAMIEMINDVYRELEGTPDPDTIEHALGEIHSGIAAHFALEEQMMRRVGWREYEEHKANHEELLDDMRDLMDVHAANPEQGREELQRRLADWFTVHFASFDARLHAAFPDSHHH</sequence>
<gene>
    <name evidence="5" type="ORF">V3330_17160</name>
</gene>
<evidence type="ECO:0000256" key="1">
    <source>
        <dbReference type="ARBA" id="ARBA00010587"/>
    </source>
</evidence>
<keyword evidence="3" id="KW-0408">Iron</keyword>
<comment type="similarity">
    <text evidence="1">Belongs to the hemerythrin family.</text>
</comment>
<keyword evidence="6" id="KW-1185">Reference proteome</keyword>
<dbReference type="GO" id="GO:0046872">
    <property type="term" value="F:metal ion binding"/>
    <property type="evidence" value="ECO:0007669"/>
    <property type="project" value="UniProtKB-KW"/>
</dbReference>
<organism evidence="5 6">
    <name type="scientific">Elongatibacter sediminis</name>
    <dbReference type="NCBI Taxonomy" id="3119006"/>
    <lineage>
        <taxon>Bacteria</taxon>
        <taxon>Pseudomonadati</taxon>
        <taxon>Pseudomonadota</taxon>
        <taxon>Gammaproteobacteria</taxon>
        <taxon>Chromatiales</taxon>
        <taxon>Wenzhouxiangellaceae</taxon>
        <taxon>Elongatibacter</taxon>
    </lineage>
</organism>
<accession>A0AAW9RMN1</accession>
<dbReference type="AlphaFoldDB" id="A0AAW9RMN1"/>